<evidence type="ECO:0000313" key="6">
    <source>
        <dbReference type="EMBL" id="CAK7215398.1"/>
    </source>
</evidence>
<evidence type="ECO:0000256" key="3">
    <source>
        <dbReference type="ARBA" id="ARBA00022989"/>
    </source>
</evidence>
<feature type="compositionally biased region" description="Basic and acidic residues" evidence="5">
    <location>
        <begin position="1"/>
        <end position="12"/>
    </location>
</feature>
<dbReference type="InterPro" id="IPR035780">
    <property type="entry name" value="SPRY_Ssh4-like"/>
</dbReference>
<evidence type="ECO:0008006" key="8">
    <source>
        <dbReference type="Google" id="ProtNLM"/>
    </source>
</evidence>
<name>A0ABP0B741_9PEZI</name>
<evidence type="ECO:0000313" key="7">
    <source>
        <dbReference type="Proteomes" id="UP001642406"/>
    </source>
</evidence>
<evidence type="ECO:0000256" key="4">
    <source>
        <dbReference type="ARBA" id="ARBA00023136"/>
    </source>
</evidence>
<accession>A0ABP0B741</accession>
<organism evidence="6 7">
    <name type="scientific">Sporothrix bragantina</name>
    <dbReference type="NCBI Taxonomy" id="671064"/>
    <lineage>
        <taxon>Eukaryota</taxon>
        <taxon>Fungi</taxon>
        <taxon>Dikarya</taxon>
        <taxon>Ascomycota</taxon>
        <taxon>Pezizomycotina</taxon>
        <taxon>Sordariomycetes</taxon>
        <taxon>Sordariomycetidae</taxon>
        <taxon>Ophiostomatales</taxon>
        <taxon>Ophiostomataceae</taxon>
        <taxon>Sporothrix</taxon>
    </lineage>
</organism>
<dbReference type="Gene3D" id="2.60.120.920">
    <property type="match status" value="1"/>
</dbReference>
<dbReference type="CDD" id="cd12910">
    <property type="entry name" value="SPRY_SSH4_like"/>
    <property type="match status" value="1"/>
</dbReference>
<evidence type="ECO:0000256" key="2">
    <source>
        <dbReference type="ARBA" id="ARBA00022692"/>
    </source>
</evidence>
<proteinExistence type="predicted"/>
<feature type="region of interest" description="Disordered" evidence="5">
    <location>
        <begin position="1"/>
        <end position="180"/>
    </location>
</feature>
<keyword evidence="4" id="KW-0472">Membrane</keyword>
<keyword evidence="2" id="KW-0812">Transmembrane</keyword>
<dbReference type="InterPro" id="IPR043136">
    <property type="entry name" value="B30.2/SPRY_sf"/>
</dbReference>
<protein>
    <recommendedName>
        <fullName evidence="8">SPRY domain-containing protein</fullName>
    </recommendedName>
</protein>
<comment type="subcellular location">
    <subcellularLocation>
        <location evidence="1">Membrane</location>
    </subcellularLocation>
</comment>
<evidence type="ECO:0000256" key="1">
    <source>
        <dbReference type="ARBA" id="ARBA00004370"/>
    </source>
</evidence>
<dbReference type="Proteomes" id="UP001642406">
    <property type="component" value="Unassembled WGS sequence"/>
</dbReference>
<dbReference type="InterPro" id="IPR050618">
    <property type="entry name" value="Ubq-SigPath_Reg"/>
</dbReference>
<sequence>MCFGSKESREAGDAPARPVPLSQTANGVSNDNKRSSYNNAPPSKPLQHQAQQRDIYAPPPGPPPSHSARPVASSSDDYAPPPGPPPGQASRPAATSSNDDYAPPPGPPPSYGGSVGAGPSSTNGAGDYAPPPGPPPGKSEQPQQKVHDWETAVPDNSLLPPPPNLFAGWDRSPANNATEDEAEQGKAWCYQHPINTAMNVQNNAATYEAIKHFNFNLQVPSTYQGKFDRKSFGVWAGETKKRSADSCIVSFPPLYAANLHSPAPGGQPFTAYYEVHIARDNRKEVSLAMGFVAMPYPHFRLPGWHRGSLAVHGDDGHRYVNDTWGGKELIDDNYRLKPGGKYGIGMTFTRKDGAGYGPAPDTIDVEVFFTDNGRIVASWDLHEEIDAEQDLPVTGLEGDYDLSAAIGTFDVVKFDVHLNPENWAYQEMKNKKLVEMRS</sequence>
<dbReference type="PANTHER" id="PTHR12864">
    <property type="entry name" value="RAN BINDING PROTEIN 9-RELATED"/>
    <property type="match status" value="1"/>
</dbReference>
<reference evidence="6 7" key="1">
    <citation type="submission" date="2024-01" db="EMBL/GenBank/DDBJ databases">
        <authorList>
            <person name="Allen C."/>
            <person name="Tagirdzhanova G."/>
        </authorList>
    </citation>
    <scope>NUCLEOTIDE SEQUENCE [LARGE SCALE GENOMIC DNA]</scope>
</reference>
<feature type="compositionally biased region" description="Polar residues" evidence="5">
    <location>
        <begin position="21"/>
        <end position="52"/>
    </location>
</feature>
<dbReference type="EMBL" id="CAWUHC010000014">
    <property type="protein sequence ID" value="CAK7215398.1"/>
    <property type="molecule type" value="Genomic_DNA"/>
</dbReference>
<keyword evidence="3" id="KW-1133">Transmembrane helix</keyword>
<evidence type="ECO:0000256" key="5">
    <source>
        <dbReference type="SAM" id="MobiDB-lite"/>
    </source>
</evidence>
<comment type="caution">
    <text evidence="6">The sequence shown here is derived from an EMBL/GenBank/DDBJ whole genome shotgun (WGS) entry which is preliminary data.</text>
</comment>
<gene>
    <name evidence="6" type="ORF">SBRCBS47491_002475</name>
</gene>
<keyword evidence="7" id="KW-1185">Reference proteome</keyword>